<proteinExistence type="inferred from homology"/>
<dbReference type="InterPro" id="IPR038746">
    <property type="entry name" value="Atat"/>
</dbReference>
<dbReference type="EMBL" id="AFYH01235198">
    <property type="status" value="NOT_ANNOTATED_CDS"/>
    <property type="molecule type" value="Genomic_DNA"/>
</dbReference>
<dbReference type="GO" id="GO:0005874">
    <property type="term" value="C:microtubule"/>
    <property type="evidence" value="ECO:0007669"/>
    <property type="project" value="InterPro"/>
</dbReference>
<dbReference type="Gene3D" id="3.40.630.30">
    <property type="match status" value="1"/>
</dbReference>
<feature type="region of interest" description="Disordered" evidence="7">
    <location>
        <begin position="193"/>
        <end position="256"/>
    </location>
</feature>
<dbReference type="Ensembl" id="ENSLACT00000003129.1">
    <property type="protein sequence ID" value="ENSLACP00000003099.1"/>
    <property type="gene ID" value="ENSLACG00000002776.1"/>
</dbReference>
<organism evidence="9 10">
    <name type="scientific">Latimeria chalumnae</name>
    <name type="common">Coelacanth</name>
    <dbReference type="NCBI Taxonomy" id="7897"/>
    <lineage>
        <taxon>Eukaryota</taxon>
        <taxon>Metazoa</taxon>
        <taxon>Chordata</taxon>
        <taxon>Craniata</taxon>
        <taxon>Vertebrata</taxon>
        <taxon>Euteleostomi</taxon>
        <taxon>Coelacanthiformes</taxon>
        <taxon>Coelacanthidae</taxon>
        <taxon>Latimeria</taxon>
    </lineage>
</organism>
<dbReference type="SUPFAM" id="SSF55729">
    <property type="entry name" value="Acyl-CoA N-acyltransferases (Nat)"/>
    <property type="match status" value="1"/>
</dbReference>
<dbReference type="PANTHER" id="PTHR12327">
    <property type="entry name" value="ALPHA-TUBULIN N-ACETYLTRANSFERASE 1"/>
    <property type="match status" value="1"/>
</dbReference>
<reference evidence="9" key="3">
    <citation type="submission" date="2025-09" db="UniProtKB">
        <authorList>
            <consortium name="Ensembl"/>
        </authorList>
    </citation>
    <scope>IDENTIFICATION</scope>
</reference>
<dbReference type="Pfam" id="PF05301">
    <property type="entry name" value="Acetyltransf_16"/>
    <property type="match status" value="1"/>
</dbReference>
<keyword evidence="3 6" id="KW-0012">Acyltransferase</keyword>
<reference evidence="10" key="1">
    <citation type="submission" date="2011-08" db="EMBL/GenBank/DDBJ databases">
        <title>The draft genome of Latimeria chalumnae.</title>
        <authorList>
            <person name="Di Palma F."/>
            <person name="Alfoldi J."/>
            <person name="Johnson J."/>
            <person name="Berlin A."/>
            <person name="Gnerre S."/>
            <person name="Jaffe D."/>
            <person name="MacCallum I."/>
            <person name="Young S."/>
            <person name="Walker B.J."/>
            <person name="Lander E."/>
            <person name="Lindblad-Toh K."/>
        </authorList>
    </citation>
    <scope>NUCLEOTIDE SEQUENCE [LARGE SCALE GENOMIC DNA]</scope>
    <source>
        <strain evidence="10">Wild caught</strain>
    </source>
</reference>
<dbReference type="HAMAP" id="MF_03130">
    <property type="entry name" value="mec17"/>
    <property type="match status" value="1"/>
</dbReference>
<feature type="site" description="Crucial for catalytic activity" evidence="6">
    <location>
        <position position="53"/>
    </location>
</feature>
<dbReference type="Proteomes" id="UP000008672">
    <property type="component" value="Unassembled WGS sequence"/>
</dbReference>
<dbReference type="GO" id="GO:0019799">
    <property type="term" value="F:tubulin N-acetyltransferase activity"/>
    <property type="evidence" value="ECO:0007669"/>
    <property type="project" value="UniProtKB-UniRule"/>
</dbReference>
<dbReference type="eggNOG" id="KOG4601">
    <property type="taxonomic scope" value="Eukaryota"/>
</dbReference>
<dbReference type="STRING" id="7897.ENSLACP00000003099"/>
<name>H3A0C8_LATCH</name>
<dbReference type="PROSITE" id="PS51730">
    <property type="entry name" value="GNAT_ATAT"/>
    <property type="match status" value="1"/>
</dbReference>
<comment type="catalytic activity">
    <reaction evidence="4 6">
        <text>L-lysyl-[alpha-tubulin] + acetyl-CoA = N(6)-acetyl-L-lysyl-[alpha-tubulin] + CoA + H(+)</text>
        <dbReference type="Rhea" id="RHEA:15277"/>
        <dbReference type="Rhea" id="RHEA-COMP:11278"/>
        <dbReference type="Rhea" id="RHEA-COMP:11279"/>
        <dbReference type="ChEBI" id="CHEBI:15378"/>
        <dbReference type="ChEBI" id="CHEBI:29969"/>
        <dbReference type="ChEBI" id="CHEBI:57287"/>
        <dbReference type="ChEBI" id="CHEBI:57288"/>
        <dbReference type="ChEBI" id="CHEBI:61930"/>
        <dbReference type="EC" id="2.3.1.108"/>
    </reaction>
</comment>
<evidence type="ECO:0000313" key="10">
    <source>
        <dbReference type="Proteomes" id="UP000008672"/>
    </source>
</evidence>
<dbReference type="FunFam" id="3.40.630.30:FF:000060">
    <property type="entry name" value="Alpha-tubulin N-acetyltransferase 1"/>
    <property type="match status" value="1"/>
</dbReference>
<reference evidence="9" key="2">
    <citation type="submission" date="2025-08" db="UniProtKB">
        <authorList>
            <consortium name="Ensembl"/>
        </authorList>
    </citation>
    <scope>IDENTIFICATION</scope>
</reference>
<evidence type="ECO:0000256" key="1">
    <source>
        <dbReference type="ARBA" id="ARBA00022679"/>
    </source>
</evidence>
<dbReference type="InParanoid" id="H3A0C8"/>
<dbReference type="PANTHER" id="PTHR12327:SF0">
    <property type="entry name" value="ALPHA-TUBULIN N-ACETYLTRANSFERASE 1"/>
    <property type="match status" value="1"/>
</dbReference>
<keyword evidence="6" id="KW-0963">Cytoplasm</keyword>
<evidence type="ECO:0000313" key="9">
    <source>
        <dbReference type="Ensembl" id="ENSLACP00000003099.1"/>
    </source>
</evidence>
<evidence type="ECO:0000256" key="3">
    <source>
        <dbReference type="ARBA" id="ARBA00023315"/>
    </source>
</evidence>
<evidence type="ECO:0000259" key="8">
    <source>
        <dbReference type="PROSITE" id="PS51730"/>
    </source>
</evidence>
<dbReference type="GO" id="GO:0005905">
    <property type="term" value="C:clathrin-coated pit"/>
    <property type="evidence" value="ECO:0007669"/>
    <property type="project" value="UniProtKB-SubCell"/>
</dbReference>
<comment type="function">
    <text evidence="5">Specifically acetylates 'Lys-40' in alpha-tubulin on the lumenal side of microtubules. Promotes microtubule destabilization and accelerates microtubule dynamics; this activity may be independent of acetylation activity. Acetylates alpha-tubulin with a slow enzymatic rate, due to a catalytic site that is not optimized for acetyl transfer. Enters the microtubule through each end and diffuses quickly throughout the lumen of microtubules. Acetylates only long/old microtubules because of its slow acetylation rate since it does not have time to act on dynamically unstable microtubules before the enzyme is released. Required for normal sperm flagellar function. Promotes directional cell locomotion and chemotaxis, through AP2A2-dependent acetylation of alpha-tubulin at clathrin-coated pits that are concentrated at the leading edge of migrating cells. May facilitate primary cilium assembly.</text>
</comment>
<dbReference type="AlphaFoldDB" id="H3A0C8"/>
<keyword evidence="6" id="KW-0965">Cell junction</keyword>
<accession>H3A0C8</accession>
<feature type="binding site" evidence="6">
    <location>
        <begin position="153"/>
        <end position="162"/>
    </location>
    <ligand>
        <name>acetyl-CoA</name>
        <dbReference type="ChEBI" id="CHEBI:57288"/>
    </ligand>
</feature>
<keyword evidence="6" id="KW-0472">Membrane</keyword>
<comment type="similarity">
    <text evidence="6">Belongs to the acetyltransferase ATAT1 family.</text>
</comment>
<evidence type="ECO:0000256" key="5">
    <source>
        <dbReference type="ARBA" id="ARBA00054822"/>
    </source>
</evidence>
<evidence type="ECO:0000256" key="7">
    <source>
        <dbReference type="SAM" id="MobiDB-lite"/>
    </source>
</evidence>
<keyword evidence="2 6" id="KW-0168">Coated pit</keyword>
<feature type="compositionally biased region" description="Basic and acidic residues" evidence="7">
    <location>
        <begin position="197"/>
        <end position="216"/>
    </location>
</feature>
<keyword evidence="6" id="KW-0966">Cell projection</keyword>
<comment type="function">
    <text evidence="6">Specifically acetylates 'Lys-40' in alpha-tubulin on the lumenal side of microtubules. Promotes microtubule destabilization and accelerates microtubule dynamics; this activity may be independent of acetylation activity. Acetylates alpha-tubulin with a slow enzymatic rate, due to a catalytic site that is not optimized for acetyl transfer. Enters the microtubule through each end and diffuses quickly throughout the lumen of microtubules. Acetylates only long/old microtubules because of its slow acetylation rate since it does not have time to act on dynamically unstable microtubules before the enzyme is released. May be involved in neuron development.</text>
</comment>
<feature type="region of interest" description="Disordered" evidence="7">
    <location>
        <begin position="270"/>
        <end position="295"/>
    </location>
</feature>
<dbReference type="GO" id="GO:0030424">
    <property type="term" value="C:axon"/>
    <property type="evidence" value="ECO:0007669"/>
    <property type="project" value="UniProtKB-SubCell"/>
</dbReference>
<dbReference type="GO" id="GO:0005737">
    <property type="term" value="C:cytoplasm"/>
    <property type="evidence" value="ECO:0007669"/>
    <property type="project" value="UniProtKB-SubCell"/>
</dbReference>
<protein>
    <recommendedName>
        <fullName evidence="6">Alpha-tubulin N-acetyltransferase 1</fullName>
        <shortName evidence="6">Alpha-TAT</shortName>
        <shortName evidence="6">Alpha-TAT1</shortName>
        <shortName evidence="6">TAT</shortName>
        <ecNumber evidence="6">2.3.1.108</ecNumber>
    </recommendedName>
    <alternativeName>
        <fullName evidence="6">Acetyltransferase mec-17 homolog</fullName>
    </alternativeName>
</protein>
<dbReference type="FunCoup" id="H3A0C8">
    <property type="interactions" value="472"/>
</dbReference>
<dbReference type="HOGENOM" id="CLU_025013_0_0_1"/>
<sequence>MEFRFDINSLFGSRVTVLDQNLTPSRRSSGRIDFEQQLLTVVDEMGKASAKAQRLPAPITSATRMQTNRHHLYVLKDSPPHGKGAMIGFLKVGSKKLFVLDRNGAHHELEPLCVLDFYVHESLQRHGYGKELFDHMIQHERVDPVKLAFDRPSDKLLSFLRKHYGLKNNIPQVNNFVVFEGFFRDRTVLRGRKLPPKRPEEDIKPYSLTERDGLKEEEAEPPWPFNQSYSLMRSNSLGSSPVHTSGRTPLLHSQQEVLRNVRVDRQRAALNGDMDDGTSGSGQHRRTSATPSQQGLVARGNLYSRYGHCTTSRLSPEKMTNGMKSSASVQIQPQLGESSMTPVSTGERGMCWGGCNDQHSTDERQQASGTADLGLEEKGGTQNLNFVGQEGQILVKPWNNLTSWTVVGGPKTAQWIRRKHEFKNTRPW</sequence>
<dbReference type="GO" id="GO:0070507">
    <property type="term" value="P:regulation of microtubule cytoskeleton organization"/>
    <property type="evidence" value="ECO:0007669"/>
    <property type="project" value="UniProtKB-UniRule"/>
</dbReference>
<dbReference type="GO" id="GO:0005819">
    <property type="term" value="C:spindle"/>
    <property type="evidence" value="ECO:0007669"/>
    <property type="project" value="UniProtKB-SubCell"/>
</dbReference>
<keyword evidence="6" id="KW-0206">Cytoskeleton</keyword>
<feature type="binding site" evidence="6">
    <location>
        <begin position="117"/>
        <end position="130"/>
    </location>
    <ligand>
        <name>acetyl-CoA</name>
        <dbReference type="ChEBI" id="CHEBI:57288"/>
    </ligand>
</feature>
<keyword evidence="10" id="KW-1185">Reference proteome</keyword>
<dbReference type="GeneTree" id="ENSGT00390000008276"/>
<dbReference type="GO" id="GO:0005925">
    <property type="term" value="C:focal adhesion"/>
    <property type="evidence" value="ECO:0007669"/>
    <property type="project" value="UniProtKB-SubCell"/>
</dbReference>
<dbReference type="InterPro" id="IPR007965">
    <property type="entry name" value="GNAT_ATAT"/>
</dbReference>
<comment type="subcellular location">
    <subcellularLocation>
        <location evidence="6">Cytoplasm</location>
    </subcellularLocation>
    <subcellularLocation>
        <location evidence="6">Membrane</location>
        <location evidence="6">Clathrin-coated pit</location>
    </subcellularLocation>
    <subcellularLocation>
        <location evidence="6">Cell junction</location>
        <location evidence="6">Focal adhesion</location>
    </subcellularLocation>
    <subcellularLocation>
        <location evidence="6">Cell projection</location>
        <location evidence="6">Axon</location>
    </subcellularLocation>
    <subcellularLocation>
        <location evidence="6">Cytoplasm</location>
        <location evidence="6">Cytoskeleton</location>
    </subcellularLocation>
    <subcellularLocation>
        <location evidence="6">Cytoplasm</location>
        <location evidence="6">Cytoskeleton</location>
        <location evidence="6">Spindle</location>
    </subcellularLocation>
</comment>
<dbReference type="Gene3D" id="6.20.370.120">
    <property type="match status" value="1"/>
</dbReference>
<dbReference type="EC" id="2.3.1.108" evidence="6"/>
<evidence type="ECO:0000256" key="2">
    <source>
        <dbReference type="ARBA" id="ARBA00023176"/>
    </source>
</evidence>
<dbReference type="GO" id="GO:0048666">
    <property type="term" value="P:neuron development"/>
    <property type="evidence" value="ECO:0007669"/>
    <property type="project" value="UniProtKB-UniRule"/>
</dbReference>
<keyword evidence="1 6" id="KW-0808">Transferase</keyword>
<evidence type="ECO:0000256" key="6">
    <source>
        <dbReference type="HAMAP-Rule" id="MF_03130"/>
    </source>
</evidence>
<feature type="domain" description="N-acetyltransferase" evidence="8">
    <location>
        <begin position="1"/>
        <end position="183"/>
    </location>
</feature>
<gene>
    <name evidence="6 9" type="primary">ATAT1</name>
    <name evidence="6" type="synonym">MEC17</name>
</gene>
<evidence type="ECO:0000256" key="4">
    <source>
        <dbReference type="ARBA" id="ARBA00051998"/>
    </source>
</evidence>
<feature type="compositionally biased region" description="Polar residues" evidence="7">
    <location>
        <begin position="225"/>
        <end position="256"/>
    </location>
</feature>
<dbReference type="InterPro" id="IPR016181">
    <property type="entry name" value="Acyl_CoA_acyltransferase"/>
</dbReference>
<dbReference type="EMBL" id="AFYH01235197">
    <property type="status" value="NOT_ANNOTATED_CDS"/>
    <property type="molecule type" value="Genomic_DNA"/>
</dbReference>
<dbReference type="EMBL" id="AFYH01235199">
    <property type="status" value="NOT_ANNOTATED_CDS"/>
    <property type="molecule type" value="Genomic_DNA"/>
</dbReference>
<dbReference type="CDD" id="cd04301">
    <property type="entry name" value="NAT_SF"/>
    <property type="match status" value="1"/>
</dbReference>
<dbReference type="EMBL" id="AFYH01235200">
    <property type="status" value="NOT_ANNOTATED_CDS"/>
    <property type="molecule type" value="Genomic_DNA"/>
</dbReference>